<feature type="non-terminal residue" evidence="2">
    <location>
        <position position="1"/>
    </location>
</feature>
<feature type="region of interest" description="Disordered" evidence="1">
    <location>
        <begin position="1"/>
        <end position="408"/>
    </location>
</feature>
<feature type="compositionally biased region" description="Low complexity" evidence="1">
    <location>
        <begin position="711"/>
        <end position="743"/>
    </location>
</feature>
<feature type="compositionally biased region" description="Basic residues" evidence="1">
    <location>
        <begin position="302"/>
        <end position="311"/>
    </location>
</feature>
<evidence type="ECO:0000313" key="2">
    <source>
        <dbReference type="EMBL" id="CAA9324868.1"/>
    </source>
</evidence>
<dbReference type="AlphaFoldDB" id="A0A6J4L623"/>
<dbReference type="EMBL" id="CADCUB010000074">
    <property type="protein sequence ID" value="CAA9324868.1"/>
    <property type="molecule type" value="Genomic_DNA"/>
</dbReference>
<feature type="compositionally biased region" description="Basic residues" evidence="1">
    <location>
        <begin position="32"/>
        <end position="46"/>
    </location>
</feature>
<feature type="compositionally biased region" description="Basic and acidic residues" evidence="1">
    <location>
        <begin position="366"/>
        <end position="375"/>
    </location>
</feature>
<feature type="compositionally biased region" description="Low complexity" evidence="1">
    <location>
        <begin position="22"/>
        <end position="31"/>
    </location>
</feature>
<feature type="compositionally biased region" description="Basic residues" evidence="1">
    <location>
        <begin position="126"/>
        <end position="141"/>
    </location>
</feature>
<feature type="compositionally biased region" description="Low complexity" evidence="1">
    <location>
        <begin position="604"/>
        <end position="628"/>
    </location>
</feature>
<reference evidence="2" key="1">
    <citation type="submission" date="2020-02" db="EMBL/GenBank/DDBJ databases">
        <authorList>
            <person name="Meier V. D."/>
        </authorList>
    </citation>
    <scope>NUCLEOTIDE SEQUENCE</scope>
    <source>
        <strain evidence="2">AVDCRST_MAG07</strain>
    </source>
</reference>
<feature type="compositionally biased region" description="Low complexity" evidence="1">
    <location>
        <begin position="47"/>
        <end position="66"/>
    </location>
</feature>
<feature type="compositionally biased region" description="Basic and acidic residues" evidence="1">
    <location>
        <begin position="502"/>
        <end position="517"/>
    </location>
</feature>
<feature type="compositionally biased region" description="Low complexity" evidence="1">
    <location>
        <begin position="169"/>
        <end position="180"/>
    </location>
</feature>
<feature type="compositionally biased region" description="Low complexity" evidence="1">
    <location>
        <begin position="256"/>
        <end position="274"/>
    </location>
</feature>
<evidence type="ECO:0000256" key="1">
    <source>
        <dbReference type="SAM" id="MobiDB-lite"/>
    </source>
</evidence>
<feature type="compositionally biased region" description="Basic residues" evidence="1">
    <location>
        <begin position="589"/>
        <end position="603"/>
    </location>
</feature>
<sequence>DHPGPSHAGRRPRGGPRERRAAPALRGPRLAAARRRRRRLRRRRRGAGASRPGATGAAAPGRAARAARLHRPDLRRVDPGVRPAAHVRHPRLAGRDRRRGDAAGRGARRAGPDVVRAGPAGGARDRRGRRGGRRRGGHPAPRRGERPAPAGAVRGAVGGAARRHRPGRLRPGCGRLAGAADGRRERPRRPLGHAAAQLTGRELRPERRAGRPPHRRGGARRRRGRPGPGARARRPAPGGERPGWVRRLADDHHLQPADLPRGPAAAGGPAAPADLRGRRGAVPAADDARPLRRGPGVVGLRAVRRHRRGRRAGGGPGTGGPDDRDRLGRGHGRPGPPARWSVAPGSRRALGRRDRRAVAVGRRGRDRLLDPDLRPRGRRAVHRQLHPGAARRRAAAPPPARAEGDRRGLRRGAGAVAGGAAGPGAGHRRCADGLRPGRGAAGLLPRHRLRLLRADVRAADRRPRRTDGVPAGEAGLLRAVRVGHGRARARAGHPGPGRGRLHVRDRGGRQLPRDHAAGARLARGVVPGRRVGALRAHPSQRRRDGRRAGLHGPAGRRGARPDDERRPVRRPGCAAARQQLGAGGDRSRPGRGAHGRQRRRGRRGPVPVVARGACDAAGVGRAGTARGGPPAPAVEVTGCADGVGVGDRRRRRPRPPVATRRLPPGSGGPPDGGTSPARGRGAGARPDRGRRRTGSLRAFRGTGGRRRPAPGRRAGAQRAARRSGPPGPLAGPAGSRLGAGLRQQPERHSRRRRAGPGRRADQRGRRPAAPPAYGRRPQL</sequence>
<protein>
    <submittedName>
        <fullName evidence="2">FIG001454: Transglutaminase-like enzymes, putative cysteine proteases</fullName>
    </submittedName>
</protein>
<dbReference type="GO" id="GO:0008233">
    <property type="term" value="F:peptidase activity"/>
    <property type="evidence" value="ECO:0007669"/>
    <property type="project" value="UniProtKB-KW"/>
</dbReference>
<keyword evidence="2" id="KW-0378">Hydrolase</keyword>
<feature type="compositionally biased region" description="Basic residues" evidence="1">
    <location>
        <begin position="538"/>
        <end position="549"/>
    </location>
</feature>
<feature type="non-terminal residue" evidence="2">
    <location>
        <position position="779"/>
    </location>
</feature>
<name>A0A6J4L623_9ACTN</name>
<proteinExistence type="predicted"/>
<feature type="compositionally biased region" description="Basic residues" evidence="1">
    <location>
        <begin position="376"/>
        <end position="394"/>
    </location>
</feature>
<gene>
    <name evidence="2" type="ORF">AVDCRST_MAG07-1487</name>
</gene>
<accession>A0A6J4L623</accession>
<keyword evidence="2" id="KW-0645">Protease</keyword>
<feature type="region of interest" description="Disordered" evidence="1">
    <location>
        <begin position="484"/>
        <end position="779"/>
    </location>
</feature>
<feature type="compositionally biased region" description="Basic and acidic residues" evidence="1">
    <location>
        <begin position="70"/>
        <end position="79"/>
    </location>
</feature>
<feature type="compositionally biased region" description="Basic residues" evidence="1">
    <location>
        <begin position="210"/>
        <end position="225"/>
    </location>
</feature>
<feature type="compositionally biased region" description="Basic and acidic residues" evidence="1">
    <location>
        <begin position="93"/>
        <end position="102"/>
    </location>
</feature>
<organism evidence="2">
    <name type="scientific">uncultured Frankineae bacterium</name>
    <dbReference type="NCBI Taxonomy" id="437475"/>
    <lineage>
        <taxon>Bacteria</taxon>
        <taxon>Bacillati</taxon>
        <taxon>Actinomycetota</taxon>
        <taxon>Actinomycetes</taxon>
        <taxon>Frankiales</taxon>
        <taxon>environmental samples</taxon>
    </lineage>
</organism>
<dbReference type="GO" id="GO:0006508">
    <property type="term" value="P:proteolysis"/>
    <property type="evidence" value="ECO:0007669"/>
    <property type="project" value="UniProtKB-KW"/>
</dbReference>